<dbReference type="GO" id="GO:0046872">
    <property type="term" value="F:metal ion binding"/>
    <property type="evidence" value="ECO:0007669"/>
    <property type="project" value="UniProtKB-KW"/>
</dbReference>
<dbReference type="InterPro" id="IPR015273">
    <property type="entry name" value="Cys-tRNA-synt_Ia_DALR"/>
</dbReference>
<dbReference type="PRINTS" id="PR00983">
    <property type="entry name" value="TRNASYNTHCYS"/>
</dbReference>
<dbReference type="InterPro" id="IPR032678">
    <property type="entry name" value="tRNA-synt_1_cat_dom"/>
</dbReference>
<dbReference type="InterPro" id="IPR014729">
    <property type="entry name" value="Rossmann-like_a/b/a_fold"/>
</dbReference>
<comment type="similarity">
    <text evidence="2">Belongs to the class-I aminoacyl-tRNA synthetase family.</text>
</comment>
<reference evidence="15" key="1">
    <citation type="submission" date="2020-05" db="EMBL/GenBank/DDBJ databases">
        <authorList>
            <person name="Chiriac C."/>
            <person name="Salcher M."/>
            <person name="Ghai R."/>
            <person name="Kavagutti S V."/>
        </authorList>
    </citation>
    <scope>NUCLEOTIDE SEQUENCE</scope>
</reference>
<keyword evidence="9" id="KW-0067">ATP-binding</keyword>
<evidence type="ECO:0000256" key="8">
    <source>
        <dbReference type="ARBA" id="ARBA00022833"/>
    </source>
</evidence>
<keyword evidence="10" id="KW-0648">Protein biosynthesis</keyword>
<evidence type="ECO:0000259" key="13">
    <source>
        <dbReference type="SMART" id="SM00840"/>
    </source>
</evidence>
<dbReference type="GO" id="GO:0005829">
    <property type="term" value="C:cytosol"/>
    <property type="evidence" value="ECO:0007669"/>
    <property type="project" value="TreeGrafter"/>
</dbReference>
<dbReference type="CDD" id="cd00672">
    <property type="entry name" value="CysRS_core"/>
    <property type="match status" value="1"/>
</dbReference>
<evidence type="ECO:0000256" key="10">
    <source>
        <dbReference type="ARBA" id="ARBA00022917"/>
    </source>
</evidence>
<dbReference type="EMBL" id="CAEZTM010000003">
    <property type="protein sequence ID" value="CAB4561478.1"/>
    <property type="molecule type" value="Genomic_DNA"/>
</dbReference>
<keyword evidence="4" id="KW-0963">Cytoplasm</keyword>
<dbReference type="HAMAP" id="MF_00041">
    <property type="entry name" value="Cys_tRNA_synth"/>
    <property type="match status" value="1"/>
</dbReference>
<dbReference type="SUPFAM" id="SSF52374">
    <property type="entry name" value="Nucleotidylyl transferase"/>
    <property type="match status" value="1"/>
</dbReference>
<keyword evidence="5" id="KW-0436">Ligase</keyword>
<keyword evidence="6" id="KW-0479">Metal-binding</keyword>
<dbReference type="SMART" id="SM00840">
    <property type="entry name" value="DALR_2"/>
    <property type="match status" value="1"/>
</dbReference>
<dbReference type="EMBL" id="CAEZVY010000014">
    <property type="protein sequence ID" value="CAB4636719.1"/>
    <property type="molecule type" value="Genomic_DNA"/>
</dbReference>
<dbReference type="InterPro" id="IPR015803">
    <property type="entry name" value="Cys-tRNA-ligase"/>
</dbReference>
<gene>
    <name evidence="14" type="ORF">UFOPK1684_00124</name>
    <name evidence="15" type="ORF">UFOPK2158_00234</name>
</gene>
<dbReference type="PANTHER" id="PTHR10890:SF30">
    <property type="entry name" value="CYSTEINE--TRNA LIGASE"/>
    <property type="match status" value="1"/>
</dbReference>
<dbReference type="Pfam" id="PF01406">
    <property type="entry name" value="tRNA-synt_1e"/>
    <property type="match status" value="1"/>
</dbReference>
<organism evidence="15">
    <name type="scientific">freshwater metagenome</name>
    <dbReference type="NCBI Taxonomy" id="449393"/>
    <lineage>
        <taxon>unclassified sequences</taxon>
        <taxon>metagenomes</taxon>
        <taxon>ecological metagenomes</taxon>
    </lineage>
</organism>
<dbReference type="Gene3D" id="1.20.120.1910">
    <property type="entry name" value="Cysteine-tRNA ligase, C-terminal anti-codon recognition domain"/>
    <property type="match status" value="1"/>
</dbReference>
<keyword evidence="8" id="KW-0862">Zinc</keyword>
<keyword evidence="7" id="KW-0547">Nucleotide-binding</keyword>
<evidence type="ECO:0000256" key="1">
    <source>
        <dbReference type="ARBA" id="ARBA00001947"/>
    </source>
</evidence>
<evidence type="ECO:0000256" key="7">
    <source>
        <dbReference type="ARBA" id="ARBA00022741"/>
    </source>
</evidence>
<dbReference type="GO" id="GO:0004817">
    <property type="term" value="F:cysteine-tRNA ligase activity"/>
    <property type="evidence" value="ECO:0007669"/>
    <property type="project" value="UniProtKB-EC"/>
</dbReference>
<evidence type="ECO:0000256" key="9">
    <source>
        <dbReference type="ARBA" id="ARBA00022840"/>
    </source>
</evidence>
<evidence type="ECO:0000256" key="3">
    <source>
        <dbReference type="ARBA" id="ARBA00012832"/>
    </source>
</evidence>
<dbReference type="GO" id="GO:0006423">
    <property type="term" value="P:cysteinyl-tRNA aminoacylation"/>
    <property type="evidence" value="ECO:0007669"/>
    <property type="project" value="InterPro"/>
</dbReference>
<protein>
    <recommendedName>
        <fullName evidence="3">cysteine--tRNA ligase</fullName>
        <ecNumber evidence="3">6.1.1.16</ecNumber>
    </recommendedName>
    <alternativeName>
        <fullName evidence="12">Cysteinyl-tRNA synthetase</fullName>
    </alternativeName>
</protein>
<dbReference type="SUPFAM" id="SSF47323">
    <property type="entry name" value="Anticodon-binding domain of a subclass of class I aminoacyl-tRNA synthetases"/>
    <property type="match status" value="1"/>
</dbReference>
<dbReference type="Pfam" id="PF09190">
    <property type="entry name" value="DALR_2"/>
    <property type="match status" value="1"/>
</dbReference>
<dbReference type="InterPro" id="IPR009080">
    <property type="entry name" value="tRNAsynth_Ia_anticodon-bd"/>
</dbReference>
<proteinExistence type="inferred from homology"/>
<dbReference type="AlphaFoldDB" id="A0A6J6JLS7"/>
<dbReference type="Gene3D" id="3.40.50.620">
    <property type="entry name" value="HUPs"/>
    <property type="match status" value="1"/>
</dbReference>
<keyword evidence="11" id="KW-0030">Aminoacyl-tRNA synthetase</keyword>
<evidence type="ECO:0000313" key="15">
    <source>
        <dbReference type="EMBL" id="CAB4636719.1"/>
    </source>
</evidence>
<evidence type="ECO:0000256" key="2">
    <source>
        <dbReference type="ARBA" id="ARBA00005594"/>
    </source>
</evidence>
<feature type="domain" description="Cysteinyl-tRNA synthetase class Ia DALR" evidence="13">
    <location>
        <begin position="344"/>
        <end position="406"/>
    </location>
</feature>
<evidence type="ECO:0000256" key="5">
    <source>
        <dbReference type="ARBA" id="ARBA00022598"/>
    </source>
</evidence>
<dbReference type="InterPro" id="IPR024909">
    <property type="entry name" value="Cys-tRNA/MSH_ligase"/>
</dbReference>
<dbReference type="EC" id="6.1.1.16" evidence="3"/>
<comment type="cofactor">
    <cofactor evidence="1">
        <name>Zn(2+)</name>
        <dbReference type="ChEBI" id="CHEBI:29105"/>
    </cofactor>
</comment>
<evidence type="ECO:0000256" key="11">
    <source>
        <dbReference type="ARBA" id="ARBA00023146"/>
    </source>
</evidence>
<evidence type="ECO:0000313" key="14">
    <source>
        <dbReference type="EMBL" id="CAB4561478.1"/>
    </source>
</evidence>
<sequence length="465" mass="50864">MAIRLYDSKRQEVVDFVPLLPRHVSIYVCGPTVQSAPHVGHLRSALVYDLWSRWFSYRGFEVTLVRNVTDIDDKILEKSGETGEAWWALAARVEQEFQETASSLRILPPTREPRATGDIPAMIQLISQLLATGHAYASEEGSGDVYFDVSRWARYGELTRQSIDSLRQGEDASGAKRNPEDFALWKGHKAGEPATASWSAPWGAGRPGWHIECSAMAMRYLGGEFDIHGGGVDLRFPHHENELAQSAAAGHGYARHWLHNALVVVGGQKMSKSLDNSVYARDLLDRAPAIVVRYALASAHYRSELDLHEGFLDEATAAFSRIDGFLSRARQEGFDVEGTVVPSAFALAMDEDLSVPAALAVVHETVRAGNNALDSGDRPLAASSAIEVRAMVRVLGIDPLDPEWARASSRGDGALASLVESVIELRWHAKAEKNFELSDALRDVLDRAGIDVNDGAAGSTWSIRG</sequence>
<evidence type="ECO:0000256" key="4">
    <source>
        <dbReference type="ARBA" id="ARBA00022490"/>
    </source>
</evidence>
<evidence type="ECO:0000256" key="12">
    <source>
        <dbReference type="ARBA" id="ARBA00031499"/>
    </source>
</evidence>
<dbReference type="GO" id="GO:0005524">
    <property type="term" value="F:ATP binding"/>
    <property type="evidence" value="ECO:0007669"/>
    <property type="project" value="UniProtKB-KW"/>
</dbReference>
<dbReference type="PANTHER" id="PTHR10890">
    <property type="entry name" value="CYSTEINYL-TRNA SYNTHETASE"/>
    <property type="match status" value="1"/>
</dbReference>
<name>A0A6J6JLS7_9ZZZZ</name>
<accession>A0A6J6JLS7</accession>
<dbReference type="NCBIfam" id="TIGR00435">
    <property type="entry name" value="cysS"/>
    <property type="match status" value="1"/>
</dbReference>
<evidence type="ECO:0000256" key="6">
    <source>
        <dbReference type="ARBA" id="ARBA00022723"/>
    </source>
</evidence>